<protein>
    <submittedName>
        <fullName evidence="2">Uncharacterized protein</fullName>
    </submittedName>
</protein>
<name>A0A1B6C8N6_9HEMI</name>
<proteinExistence type="predicted"/>
<organism evidence="2">
    <name type="scientific">Clastoptera arizonana</name>
    <name type="common">Arizona spittle bug</name>
    <dbReference type="NCBI Taxonomy" id="38151"/>
    <lineage>
        <taxon>Eukaryota</taxon>
        <taxon>Metazoa</taxon>
        <taxon>Ecdysozoa</taxon>
        <taxon>Arthropoda</taxon>
        <taxon>Hexapoda</taxon>
        <taxon>Insecta</taxon>
        <taxon>Pterygota</taxon>
        <taxon>Neoptera</taxon>
        <taxon>Paraneoptera</taxon>
        <taxon>Hemiptera</taxon>
        <taxon>Auchenorrhyncha</taxon>
        <taxon>Cercopoidea</taxon>
        <taxon>Clastopteridae</taxon>
        <taxon>Clastoptera</taxon>
    </lineage>
</organism>
<feature type="region of interest" description="Disordered" evidence="1">
    <location>
        <begin position="32"/>
        <end position="115"/>
    </location>
</feature>
<dbReference type="AlphaFoldDB" id="A0A1B6C8N6"/>
<feature type="compositionally biased region" description="Polar residues" evidence="1">
    <location>
        <begin position="63"/>
        <end position="79"/>
    </location>
</feature>
<feature type="non-terminal residue" evidence="2">
    <location>
        <position position="1"/>
    </location>
</feature>
<sequence>ESNNSTGTSTPEESQQLAQALDSSLFELLKTFRQGDGTKQRKKRTKVSVTPGKSVGEEDFIEAQSTVLGPSEAPSTSGQVKPKKKKAATPDSEEESSHNESDYSIHDKEFRSTSE</sequence>
<evidence type="ECO:0000313" key="2">
    <source>
        <dbReference type="EMBL" id="JAS09821.1"/>
    </source>
</evidence>
<evidence type="ECO:0000256" key="1">
    <source>
        <dbReference type="SAM" id="MobiDB-lite"/>
    </source>
</evidence>
<feature type="compositionally biased region" description="Basic and acidic residues" evidence="1">
    <location>
        <begin position="95"/>
        <end position="115"/>
    </location>
</feature>
<gene>
    <name evidence="2" type="ORF">g.45049</name>
</gene>
<accession>A0A1B6C8N6</accession>
<dbReference type="EMBL" id="GEDC01027477">
    <property type="protein sequence ID" value="JAS09821.1"/>
    <property type="molecule type" value="Transcribed_RNA"/>
</dbReference>
<reference evidence="2" key="1">
    <citation type="submission" date="2015-12" db="EMBL/GenBank/DDBJ databases">
        <title>De novo transcriptome assembly of four potential Pierce s Disease insect vectors from Arizona vineyards.</title>
        <authorList>
            <person name="Tassone E.E."/>
        </authorList>
    </citation>
    <scope>NUCLEOTIDE SEQUENCE</scope>
</reference>